<name>A0A5B2XDX7_9PSEU</name>
<feature type="compositionally biased region" description="Pro residues" evidence="1">
    <location>
        <begin position="27"/>
        <end position="39"/>
    </location>
</feature>
<dbReference type="AlphaFoldDB" id="A0A5B2XDX7"/>
<accession>A0A5B2XDX7</accession>
<gene>
    <name evidence="2" type="ORF">F0L68_18185</name>
</gene>
<reference evidence="2 3" key="1">
    <citation type="submission" date="2019-09" db="EMBL/GenBank/DDBJ databases">
        <title>Goodfellowia gen. nov., a new genus of the Pseudonocardineae related to Actinoalloteichus, containing Goodfellowia coeruleoviolacea gen. nov., comb. nov. gen. nov., comb. nov.</title>
        <authorList>
            <person name="Labeda D."/>
        </authorList>
    </citation>
    <scope>NUCLEOTIDE SEQUENCE [LARGE SCALE GENOMIC DNA]</scope>
    <source>
        <strain evidence="2 3">AN110305</strain>
    </source>
</reference>
<proteinExistence type="predicted"/>
<feature type="region of interest" description="Disordered" evidence="1">
    <location>
        <begin position="1"/>
        <end position="72"/>
    </location>
</feature>
<keyword evidence="3" id="KW-1185">Reference proteome</keyword>
<organism evidence="2 3">
    <name type="scientific">Solihabitans fulvus</name>
    <dbReference type="NCBI Taxonomy" id="1892852"/>
    <lineage>
        <taxon>Bacteria</taxon>
        <taxon>Bacillati</taxon>
        <taxon>Actinomycetota</taxon>
        <taxon>Actinomycetes</taxon>
        <taxon>Pseudonocardiales</taxon>
        <taxon>Pseudonocardiaceae</taxon>
        <taxon>Solihabitans</taxon>
    </lineage>
</organism>
<reference evidence="2 3" key="2">
    <citation type="submission" date="2019-09" db="EMBL/GenBank/DDBJ databases">
        <authorList>
            <person name="Jin C."/>
        </authorList>
    </citation>
    <scope>NUCLEOTIDE SEQUENCE [LARGE SCALE GENOMIC DNA]</scope>
    <source>
        <strain evidence="2 3">AN110305</strain>
    </source>
</reference>
<evidence type="ECO:0000313" key="2">
    <source>
        <dbReference type="EMBL" id="KAA2261161.1"/>
    </source>
</evidence>
<dbReference type="Proteomes" id="UP000323454">
    <property type="component" value="Unassembled WGS sequence"/>
</dbReference>
<sequence length="72" mass="7954">MACPWCRGRPESSARRRGPAGSIARPPARPRCRPPPARSPWPWATGRTARSARRPAACAARPATGSRRRRVR</sequence>
<comment type="caution">
    <text evidence="2">The sequence shown here is derived from an EMBL/GenBank/DDBJ whole genome shotgun (WGS) entry which is preliminary data.</text>
</comment>
<dbReference type="EMBL" id="VUOB01000030">
    <property type="protein sequence ID" value="KAA2261161.1"/>
    <property type="molecule type" value="Genomic_DNA"/>
</dbReference>
<evidence type="ECO:0000256" key="1">
    <source>
        <dbReference type="SAM" id="MobiDB-lite"/>
    </source>
</evidence>
<feature type="compositionally biased region" description="Low complexity" evidence="1">
    <location>
        <begin position="40"/>
        <end position="65"/>
    </location>
</feature>
<evidence type="ECO:0000313" key="3">
    <source>
        <dbReference type="Proteomes" id="UP000323454"/>
    </source>
</evidence>
<protein>
    <submittedName>
        <fullName evidence="2">Uncharacterized protein</fullName>
    </submittedName>
</protein>